<dbReference type="GO" id="GO:0046872">
    <property type="term" value="F:metal ion binding"/>
    <property type="evidence" value="ECO:0007669"/>
    <property type="project" value="UniProtKB-UniRule"/>
</dbReference>
<keyword evidence="8 13" id="KW-0460">Magnesium</keyword>
<keyword evidence="3" id="KW-0597">Phosphoprotein</keyword>
<comment type="caution">
    <text evidence="17">The sequence shown here is derived from an EMBL/GenBank/DDBJ whole genome shotgun (WGS) entry which is preliminary data.</text>
</comment>
<keyword evidence="5 13" id="KW-0479">Metal-binding</keyword>
<dbReference type="Pfam" id="PF00122">
    <property type="entry name" value="E1-E2_ATPase"/>
    <property type="match status" value="1"/>
</dbReference>
<feature type="transmembrane region" description="Helical" evidence="13">
    <location>
        <begin position="1211"/>
        <end position="1230"/>
    </location>
</feature>
<evidence type="ECO:0000313" key="18">
    <source>
        <dbReference type="Proteomes" id="UP001271007"/>
    </source>
</evidence>
<dbReference type="EC" id="7.2.2.-" evidence="13"/>
<feature type="compositionally biased region" description="Low complexity" evidence="14">
    <location>
        <begin position="164"/>
        <end position="177"/>
    </location>
</feature>
<feature type="compositionally biased region" description="Polar residues" evidence="14">
    <location>
        <begin position="14"/>
        <end position="25"/>
    </location>
</feature>
<feature type="region of interest" description="Disordered" evidence="14">
    <location>
        <begin position="1"/>
        <end position="34"/>
    </location>
</feature>
<feature type="transmembrane region" description="Helical" evidence="13">
    <location>
        <begin position="1288"/>
        <end position="1306"/>
    </location>
</feature>
<evidence type="ECO:0000256" key="12">
    <source>
        <dbReference type="ARBA" id="ARBA00049360"/>
    </source>
</evidence>
<dbReference type="Gene3D" id="2.70.150.10">
    <property type="entry name" value="Calcium-transporting ATPase, cytoplasmic transduction domain A"/>
    <property type="match status" value="1"/>
</dbReference>
<evidence type="ECO:0000256" key="1">
    <source>
        <dbReference type="ARBA" id="ARBA00004141"/>
    </source>
</evidence>
<evidence type="ECO:0000256" key="6">
    <source>
        <dbReference type="ARBA" id="ARBA00022741"/>
    </source>
</evidence>
<feature type="transmembrane region" description="Helical" evidence="13">
    <location>
        <begin position="635"/>
        <end position="656"/>
    </location>
</feature>
<keyword evidence="4 13" id="KW-0812">Transmembrane</keyword>
<dbReference type="InterPro" id="IPR047821">
    <property type="entry name" value="P5B-type_ATPase"/>
</dbReference>
<dbReference type="Gene3D" id="3.40.50.1000">
    <property type="entry name" value="HAD superfamily/HAD-like"/>
    <property type="match status" value="1"/>
</dbReference>
<dbReference type="Gene3D" id="1.20.1110.10">
    <property type="entry name" value="Calcium-transporting ATPase, transmembrane domain"/>
    <property type="match status" value="1"/>
</dbReference>
<feature type="compositionally biased region" description="Basic residues" evidence="14">
    <location>
        <begin position="154"/>
        <end position="163"/>
    </location>
</feature>
<evidence type="ECO:0000256" key="7">
    <source>
        <dbReference type="ARBA" id="ARBA00022840"/>
    </source>
</evidence>
<dbReference type="Proteomes" id="UP001271007">
    <property type="component" value="Unassembled WGS sequence"/>
</dbReference>
<comment type="similarity">
    <text evidence="2 13">Belongs to the cation transport ATPase (P-type) (TC 3.A.3) family. Type V subfamily.</text>
</comment>
<dbReference type="CDD" id="cd07542">
    <property type="entry name" value="P-type_ATPase_cation"/>
    <property type="match status" value="1"/>
</dbReference>
<feature type="transmembrane region" description="Helical" evidence="13">
    <location>
        <begin position="1258"/>
        <end position="1276"/>
    </location>
</feature>
<dbReference type="InterPro" id="IPR023299">
    <property type="entry name" value="ATPase_P-typ_cyto_dom_N"/>
</dbReference>
<dbReference type="SFLD" id="SFLDF00027">
    <property type="entry name" value="p-type_atpase"/>
    <property type="match status" value="1"/>
</dbReference>
<dbReference type="InterPro" id="IPR006544">
    <property type="entry name" value="P-type_TPase_V"/>
</dbReference>
<dbReference type="Gene3D" id="3.40.1110.10">
    <property type="entry name" value="Calcium-transporting ATPase, cytoplasmic domain N"/>
    <property type="match status" value="1"/>
</dbReference>
<dbReference type="InterPro" id="IPR018303">
    <property type="entry name" value="ATPase_P-typ_P_site"/>
</dbReference>
<evidence type="ECO:0000256" key="3">
    <source>
        <dbReference type="ARBA" id="ARBA00022553"/>
    </source>
</evidence>
<evidence type="ECO:0000256" key="14">
    <source>
        <dbReference type="SAM" id="MobiDB-lite"/>
    </source>
</evidence>
<comment type="subcellular location">
    <subcellularLocation>
        <location evidence="1 13">Membrane</location>
        <topology evidence="1 13">Multi-pass membrane protein</topology>
    </subcellularLocation>
</comment>
<dbReference type="InterPro" id="IPR023298">
    <property type="entry name" value="ATPase_P-typ_TM_dom_sf"/>
</dbReference>
<dbReference type="PROSITE" id="PS00154">
    <property type="entry name" value="ATPASE_E1_E2"/>
    <property type="match status" value="1"/>
</dbReference>
<feature type="transmembrane region" description="Helical" evidence="13">
    <location>
        <begin position="1171"/>
        <end position="1190"/>
    </location>
</feature>
<dbReference type="Pfam" id="PF12409">
    <property type="entry name" value="P5-ATPase"/>
    <property type="match status" value="1"/>
</dbReference>
<keyword evidence="18" id="KW-1185">Reference proteome</keyword>
<dbReference type="FunFam" id="3.40.1110.10:FF:000057">
    <property type="entry name" value="Cation-transporting ATPase"/>
    <property type="match status" value="1"/>
</dbReference>
<feature type="domain" description="P-type ATPase A" evidence="15">
    <location>
        <begin position="452"/>
        <end position="582"/>
    </location>
</feature>
<dbReference type="InterPro" id="IPR047819">
    <property type="entry name" value="P5A-ATPase_N"/>
</dbReference>
<keyword evidence="10 13" id="KW-1133">Transmembrane helix</keyword>
<sequence length="1381" mass="155664">MSFDHTPNGARANSRPSYSASNSRGASMDEEEFMRRRSTMYRRGSNMSEASFLADVDMAQDEMFSGPMSESVPTATSSFAHRRLRSDSTASFEFFDEELDADDDMEEYGQDEEAVEDEDVLGALERQGSFDAADTFLEPELEEDVLSVNDNGHARRRSQRSRKGSGASKSSRGTRSSVDAPLLRRHHSGGSDTSGYRSGGRVSQKIYILSEDMTIVVAGFKTSLFGFALYVCICLLTAGLGYLIFRWLPKWYVKLVGRSAELSKCDWVVVENQWGEMIVQDTQKQPFGQSLSSVFGQSETGKMMDYDEYDDPIMDELRILDYRYIRFCFHPLKDKFISGNVWKDPTWSNMEALTTVRAGIDSDEQENRERIFGKNEINIEMKTTTQLLMDEAFHPFYVFQIASILLWSMDKYYYYAGCIFVISVASITTTLLETKATMKRLREISKFECDIRVLRSGFWRYVDSSELVPGDVYEITDPNLGQFPCDSLLLSGDAIVNESMLTGESVPVSKTPATDETLERINLSATAMHADVAKHMLFSGTKIIRARRPQDGDKDQDEEAAALALVVRTGFNTTKGALVRSMLFPKPSGFKFYRDSFRYISVMACIAGVGFIASFINFIRLGLEWHLIIVRALDLITIVVPPALPATLTIGTNFALGRLKKKNIFCISPQRVNVGGKLDVMCFDKTGTLTEDGLDVLGVRVVSRPANRFTDLLSHTSALLPGATYERDPTYDYNANRAILYTMATCHSLRIVDDEFIGDPLDLKMFEFTGWQYEEGTERGAVNATEEEDDLSLSPSVARPPQGYEFDLDVDQDSPNSRRPIELGVLKSFEFVSHLRRASVIVRQFGEKSGDVYVKGAPEAMKDICKPESFPADYDDLLAYYTQRGFRVIACASKHIFKLNWLKVQKMKREEAESNLDFVGFIVFENKLKPISESVISELRDADIRTVMCTGDNILTAISVARECGLIDRNAHCFVPHFEEGDAHTPLAKLTWESVDNPVYQLDEHTLKPLPPPPEHDSSLPYDVSNLRNYSIAVTGDVFRWLVDYANPKLLQQMLVLGQVFARMSPDEKHEMIEKLQSIDYCAGFCGDGANDCGALKAADVGISLSEAEASVAAPFTSRVFDISCVPEVIREGRAALVTSFSCFKYMSLYSAIQFTSVSFLYATASNLGDFQFLYIDLLLILPIAIFMGWTGPYRELSRKRPTASLVSRKVLTPLLGQIVICILVQFIGWEFVRKQSWYQPPVIDRDHSNSHNSENTTLYLLSCYQYILSAIVLSVGPPFRQSMRHNMPFVITMFVALAISSYMLFDPAPWLYKLMELTFLSSVFKIFILVLGIGGFCCMYLSERLVFPRLAKAIGKLYIKMRGRVKERKQYKVTLEKMRI</sequence>
<dbReference type="GO" id="GO:0019829">
    <property type="term" value="F:ATPase-coupled monoatomic cation transmembrane transporter activity"/>
    <property type="evidence" value="ECO:0007669"/>
    <property type="project" value="UniProtKB-UniRule"/>
</dbReference>
<dbReference type="InterPro" id="IPR044492">
    <property type="entry name" value="P_typ_ATPase_HD_dom"/>
</dbReference>
<feature type="transmembrane region" description="Helical" evidence="13">
    <location>
        <begin position="1318"/>
        <end position="1343"/>
    </location>
</feature>
<accession>A0AAJ0D8E6</accession>
<keyword evidence="6 13" id="KW-0547">Nucleotide-binding</keyword>
<dbReference type="PRINTS" id="PR00119">
    <property type="entry name" value="CATATPASE"/>
</dbReference>
<proteinExistence type="inferred from homology"/>
<dbReference type="InterPro" id="IPR008250">
    <property type="entry name" value="ATPase_P-typ_transduc_dom_A_sf"/>
</dbReference>
<dbReference type="SUPFAM" id="SSF81665">
    <property type="entry name" value="Calcium ATPase, transmembrane domain M"/>
    <property type="match status" value="1"/>
</dbReference>
<evidence type="ECO:0000256" key="11">
    <source>
        <dbReference type="ARBA" id="ARBA00023136"/>
    </source>
</evidence>
<feature type="transmembrane region" description="Helical" evidence="13">
    <location>
        <begin position="599"/>
        <end position="623"/>
    </location>
</feature>
<organism evidence="17 18">
    <name type="scientific">Extremus antarcticus</name>
    <dbReference type="NCBI Taxonomy" id="702011"/>
    <lineage>
        <taxon>Eukaryota</taxon>
        <taxon>Fungi</taxon>
        <taxon>Dikarya</taxon>
        <taxon>Ascomycota</taxon>
        <taxon>Pezizomycotina</taxon>
        <taxon>Dothideomycetes</taxon>
        <taxon>Dothideomycetidae</taxon>
        <taxon>Mycosphaerellales</taxon>
        <taxon>Extremaceae</taxon>
        <taxon>Extremus</taxon>
    </lineage>
</organism>
<dbReference type="PANTHER" id="PTHR45630">
    <property type="entry name" value="CATION-TRANSPORTING ATPASE-RELATED"/>
    <property type="match status" value="1"/>
</dbReference>
<keyword evidence="11 13" id="KW-0472">Membrane</keyword>
<dbReference type="GO" id="GO:0016887">
    <property type="term" value="F:ATP hydrolysis activity"/>
    <property type="evidence" value="ECO:0007669"/>
    <property type="project" value="InterPro"/>
</dbReference>
<protein>
    <recommendedName>
        <fullName evidence="13">Cation-transporting ATPase</fullName>
        <ecNumber evidence="13">7.2.2.-</ecNumber>
    </recommendedName>
</protein>
<dbReference type="InterPro" id="IPR001757">
    <property type="entry name" value="P_typ_ATPase"/>
</dbReference>
<evidence type="ECO:0000256" key="4">
    <source>
        <dbReference type="ARBA" id="ARBA00022692"/>
    </source>
</evidence>
<evidence type="ECO:0000256" key="5">
    <source>
        <dbReference type="ARBA" id="ARBA00022723"/>
    </source>
</evidence>
<evidence type="ECO:0000256" key="10">
    <source>
        <dbReference type="ARBA" id="ARBA00022989"/>
    </source>
</evidence>
<evidence type="ECO:0000256" key="8">
    <source>
        <dbReference type="ARBA" id="ARBA00022842"/>
    </source>
</evidence>
<evidence type="ECO:0000259" key="16">
    <source>
        <dbReference type="Pfam" id="PF12409"/>
    </source>
</evidence>
<dbReference type="FunFam" id="3.40.50.1000:FF:000068">
    <property type="entry name" value="Cation-transporting ATPase"/>
    <property type="match status" value="1"/>
</dbReference>
<dbReference type="GO" id="GO:0016020">
    <property type="term" value="C:membrane"/>
    <property type="evidence" value="ECO:0007669"/>
    <property type="project" value="UniProtKB-SubCell"/>
</dbReference>
<dbReference type="GO" id="GO:0006874">
    <property type="term" value="P:intracellular calcium ion homeostasis"/>
    <property type="evidence" value="ECO:0007669"/>
    <property type="project" value="TreeGrafter"/>
</dbReference>
<dbReference type="EMBL" id="JAWDJX010000044">
    <property type="protein sequence ID" value="KAK3048950.1"/>
    <property type="molecule type" value="Genomic_DNA"/>
</dbReference>
<feature type="region of interest" description="Disordered" evidence="14">
    <location>
        <begin position="147"/>
        <end position="198"/>
    </location>
</feature>
<evidence type="ECO:0000256" key="9">
    <source>
        <dbReference type="ARBA" id="ARBA00022967"/>
    </source>
</evidence>
<dbReference type="SUPFAM" id="SSF81660">
    <property type="entry name" value="Metal cation-transporting ATPase, ATP-binding domain N"/>
    <property type="match status" value="1"/>
</dbReference>
<dbReference type="SFLD" id="SFLDG00002">
    <property type="entry name" value="C1.7:_P-type_atpase_like"/>
    <property type="match status" value="1"/>
</dbReference>
<dbReference type="InterPro" id="IPR036412">
    <property type="entry name" value="HAD-like_sf"/>
</dbReference>
<dbReference type="FunFam" id="1.20.1110.10:FF:000032">
    <property type="entry name" value="Cation-transporting ATPase"/>
    <property type="match status" value="1"/>
</dbReference>
<keyword evidence="7 13" id="KW-0067">ATP-binding</keyword>
<dbReference type="PANTHER" id="PTHR45630:SF8">
    <property type="entry name" value="CATION-TRANSPORTING ATPASE"/>
    <property type="match status" value="1"/>
</dbReference>
<dbReference type="GO" id="GO:0015662">
    <property type="term" value="F:P-type ion transporter activity"/>
    <property type="evidence" value="ECO:0007669"/>
    <property type="project" value="InterPro"/>
</dbReference>
<keyword evidence="9 13" id="KW-1278">Translocase</keyword>
<name>A0AAJ0D8E6_9PEZI</name>
<dbReference type="SUPFAM" id="SSF81653">
    <property type="entry name" value="Calcium ATPase, transduction domain A"/>
    <property type="match status" value="1"/>
</dbReference>
<feature type="transmembrane region" description="Helical" evidence="13">
    <location>
        <begin position="224"/>
        <end position="245"/>
    </location>
</feature>
<feature type="transmembrane region" description="Helical" evidence="13">
    <location>
        <begin position="1147"/>
        <end position="1165"/>
    </location>
</feature>
<dbReference type="SFLD" id="SFLDS00003">
    <property type="entry name" value="Haloacid_Dehalogenase"/>
    <property type="match status" value="1"/>
</dbReference>
<gene>
    <name evidence="17" type="ORF">LTR09_009845</name>
</gene>
<dbReference type="SUPFAM" id="SSF56784">
    <property type="entry name" value="HAD-like"/>
    <property type="match status" value="1"/>
</dbReference>
<reference evidence="17" key="1">
    <citation type="submission" date="2023-04" db="EMBL/GenBank/DDBJ databases">
        <title>Black Yeasts Isolated from many extreme environments.</title>
        <authorList>
            <person name="Coleine C."/>
            <person name="Stajich J.E."/>
            <person name="Selbmann L."/>
        </authorList>
    </citation>
    <scope>NUCLEOTIDE SEQUENCE</scope>
    <source>
        <strain evidence="17">CCFEE 5312</strain>
    </source>
</reference>
<feature type="transmembrane region" description="Helical" evidence="13">
    <location>
        <begin position="387"/>
        <end position="406"/>
    </location>
</feature>
<feature type="domain" description="P5B-type ATPase N-terminal" evidence="16">
    <location>
        <begin position="211"/>
        <end position="330"/>
    </location>
</feature>
<comment type="catalytic activity">
    <reaction evidence="12 13">
        <text>ATP + H2O = ADP + phosphate + H(+)</text>
        <dbReference type="Rhea" id="RHEA:13065"/>
        <dbReference type="ChEBI" id="CHEBI:15377"/>
        <dbReference type="ChEBI" id="CHEBI:15378"/>
        <dbReference type="ChEBI" id="CHEBI:30616"/>
        <dbReference type="ChEBI" id="CHEBI:43474"/>
        <dbReference type="ChEBI" id="CHEBI:456216"/>
    </reaction>
</comment>
<evidence type="ECO:0000259" key="15">
    <source>
        <dbReference type="Pfam" id="PF00122"/>
    </source>
</evidence>
<dbReference type="FunFam" id="2.70.150.10:FF:000119">
    <property type="entry name" value="Cation-transporting ATPase"/>
    <property type="match status" value="1"/>
</dbReference>
<dbReference type="InterPro" id="IPR059000">
    <property type="entry name" value="ATPase_P-type_domA"/>
</dbReference>
<dbReference type="NCBIfam" id="TIGR01657">
    <property type="entry name" value="P-ATPase-V"/>
    <property type="match status" value="1"/>
</dbReference>
<dbReference type="InterPro" id="IPR023214">
    <property type="entry name" value="HAD_sf"/>
</dbReference>
<evidence type="ECO:0000313" key="17">
    <source>
        <dbReference type="EMBL" id="KAK3048950.1"/>
    </source>
</evidence>
<feature type="region of interest" description="Disordered" evidence="14">
    <location>
        <begin position="64"/>
        <end position="83"/>
    </location>
</feature>
<feature type="transmembrane region" description="Helical" evidence="13">
    <location>
        <begin position="412"/>
        <end position="432"/>
    </location>
</feature>
<dbReference type="NCBIfam" id="TIGR01494">
    <property type="entry name" value="ATPase_P-type"/>
    <property type="match status" value="1"/>
</dbReference>
<evidence type="ECO:0000256" key="13">
    <source>
        <dbReference type="RuleBase" id="RU362082"/>
    </source>
</evidence>
<dbReference type="GO" id="GO:0005524">
    <property type="term" value="F:ATP binding"/>
    <property type="evidence" value="ECO:0007669"/>
    <property type="project" value="UniProtKB-UniRule"/>
</dbReference>
<evidence type="ECO:0000256" key="2">
    <source>
        <dbReference type="ARBA" id="ARBA00006000"/>
    </source>
</evidence>